<name>A0A5C4TBI0_9BACL</name>
<evidence type="ECO:0000313" key="2">
    <source>
        <dbReference type="EMBL" id="TNJ66275.1"/>
    </source>
</evidence>
<keyword evidence="3" id="KW-1185">Reference proteome</keyword>
<evidence type="ECO:0000313" key="3">
    <source>
        <dbReference type="Proteomes" id="UP000307943"/>
    </source>
</evidence>
<dbReference type="RefSeq" id="WP_139602327.1">
    <property type="nucleotide sequence ID" value="NZ_VDCQ01000012.1"/>
</dbReference>
<comment type="caution">
    <text evidence="2">The sequence shown here is derived from an EMBL/GenBank/DDBJ whole genome shotgun (WGS) entry which is preliminary data.</text>
</comment>
<feature type="compositionally biased region" description="Low complexity" evidence="1">
    <location>
        <begin position="408"/>
        <end position="447"/>
    </location>
</feature>
<dbReference type="AlphaFoldDB" id="A0A5C4TBI0"/>
<dbReference type="OrthoDB" id="2545931at2"/>
<sequence>MIRNKRSAMHRRARMLLLTFVVFCLALAPYAALAGKEGIYVSDSVYFTLEKVRLSEASDDSILRFSIGLHNGSAESVDYNYFGVRVTDAAGYSYSAQLTGQQSARVLSGKEQEFAYEARIAKGSQADQLRVALFTWNYGASVSMNDIGSFSVAAAMQSAAETAPLAIVPLSKADTSLSVDDKVEFRIGNEYFVYENNDWNLYIDLIALNAGTSGLTLPSGLKMRLEDSAGQTVAVTAIDGADKSLLPGKPQRISVRAAIPADDSANDWALQFYYLTGTTPTVLDSMAAGKSFKPSAIGDARPITDSQGQETVSVKVESAAISQSADGQWVSAKVRIDNNGSKVTAVPKLTAKVQSRNGGVSVTAEDPSTHAAYLSQNESETFSFNALMPKGVDVSDMQIALFETRTVTGSSNSNTSSNGTANTSGTTGSTTGSGNSNTGGTNSGTSTTTKSIPALIANLDNAQLYVQGSGSDYAIGSKIDLALDKKIDVAVSELKLYENDNNGFKTAIAKLKLTNADTTVLATPDLALELVDASGSVYSGTKQATAATQLATNSSYLISYSFLMSAMDENEPLLLRVYNAKDAGKVPLGTVKTAFQQDNLTDDVWNVFPYKIDLREKLLLHSVLSTTFSYSLRMDLGVQRTEQIISDANLSKLQFELVDGTKQVISTQTVAFLGTTRLLNGTNELTFTNLKLNQFSSLNYINVYEIVDTPNGVVKRKLAEFH</sequence>
<gene>
    <name evidence="2" type="ORF">FE784_11410</name>
</gene>
<dbReference type="EMBL" id="VDCQ01000012">
    <property type="protein sequence ID" value="TNJ66275.1"/>
    <property type="molecule type" value="Genomic_DNA"/>
</dbReference>
<accession>A0A5C4TBI0</accession>
<evidence type="ECO:0000256" key="1">
    <source>
        <dbReference type="SAM" id="MobiDB-lite"/>
    </source>
</evidence>
<feature type="region of interest" description="Disordered" evidence="1">
    <location>
        <begin position="407"/>
        <end position="447"/>
    </location>
</feature>
<proteinExistence type="predicted"/>
<protein>
    <submittedName>
        <fullName evidence="2">Uncharacterized protein</fullName>
    </submittedName>
</protein>
<reference evidence="2 3" key="1">
    <citation type="submission" date="2019-05" db="EMBL/GenBank/DDBJ databases">
        <title>We sequenced the genome of Paenibacillus hemerocallicola KCTC 33185 for further insight into its adaptation and study the phylogeny of Paenibacillus.</title>
        <authorList>
            <person name="Narsing Rao M.P."/>
        </authorList>
    </citation>
    <scope>NUCLEOTIDE SEQUENCE [LARGE SCALE GENOMIC DNA]</scope>
    <source>
        <strain evidence="2 3">KCTC 33185</strain>
    </source>
</reference>
<organism evidence="2 3">
    <name type="scientific">Paenibacillus hemerocallicola</name>
    <dbReference type="NCBI Taxonomy" id="1172614"/>
    <lineage>
        <taxon>Bacteria</taxon>
        <taxon>Bacillati</taxon>
        <taxon>Bacillota</taxon>
        <taxon>Bacilli</taxon>
        <taxon>Bacillales</taxon>
        <taxon>Paenibacillaceae</taxon>
        <taxon>Paenibacillus</taxon>
    </lineage>
</organism>
<dbReference type="Proteomes" id="UP000307943">
    <property type="component" value="Unassembled WGS sequence"/>
</dbReference>